<dbReference type="InterPro" id="IPR036510">
    <property type="entry name" value="Ribosomal_bS20_sf"/>
</dbReference>
<comment type="similarity">
    <text evidence="1 7">Belongs to the bacterial ribosomal protein bS20 family.</text>
</comment>
<evidence type="ECO:0000256" key="1">
    <source>
        <dbReference type="ARBA" id="ARBA00007634"/>
    </source>
</evidence>
<evidence type="ECO:0000256" key="7">
    <source>
        <dbReference type="HAMAP-Rule" id="MF_00500"/>
    </source>
</evidence>
<feature type="compositionally biased region" description="Basic residues" evidence="8">
    <location>
        <begin position="7"/>
        <end position="23"/>
    </location>
</feature>
<keyword evidence="4 7" id="KW-0689">Ribosomal protein</keyword>
<dbReference type="Pfam" id="PF01649">
    <property type="entry name" value="Ribosomal_S20p"/>
    <property type="match status" value="1"/>
</dbReference>
<accession>A0A5Q2RL68</accession>
<reference evidence="9 10" key="1">
    <citation type="submission" date="2019-11" db="EMBL/GenBank/DDBJ databases">
        <authorList>
            <person name="He Y."/>
        </authorList>
    </citation>
    <scope>NUCLEOTIDE SEQUENCE [LARGE SCALE GENOMIC DNA]</scope>
    <source>
        <strain evidence="9 10">SCSIO 58843</strain>
    </source>
</reference>
<evidence type="ECO:0000256" key="5">
    <source>
        <dbReference type="ARBA" id="ARBA00023274"/>
    </source>
</evidence>
<organism evidence="9 10">
    <name type="scientific">Actinomarinicola tropica</name>
    <dbReference type="NCBI Taxonomy" id="2789776"/>
    <lineage>
        <taxon>Bacteria</taxon>
        <taxon>Bacillati</taxon>
        <taxon>Actinomycetota</taxon>
        <taxon>Acidimicrobiia</taxon>
        <taxon>Acidimicrobiales</taxon>
        <taxon>Iamiaceae</taxon>
        <taxon>Actinomarinicola</taxon>
    </lineage>
</organism>
<dbReference type="GO" id="GO:0003735">
    <property type="term" value="F:structural constituent of ribosome"/>
    <property type="evidence" value="ECO:0007669"/>
    <property type="project" value="InterPro"/>
</dbReference>
<dbReference type="PANTHER" id="PTHR33398:SF1">
    <property type="entry name" value="SMALL RIBOSOMAL SUBUNIT PROTEIN BS20C"/>
    <property type="match status" value="1"/>
</dbReference>
<dbReference type="GO" id="GO:0006412">
    <property type="term" value="P:translation"/>
    <property type="evidence" value="ECO:0007669"/>
    <property type="project" value="UniProtKB-UniRule"/>
</dbReference>
<dbReference type="InterPro" id="IPR002583">
    <property type="entry name" value="Ribosomal_bS20"/>
</dbReference>
<evidence type="ECO:0000256" key="3">
    <source>
        <dbReference type="ARBA" id="ARBA00022884"/>
    </source>
</evidence>
<dbReference type="GO" id="GO:0015935">
    <property type="term" value="C:small ribosomal subunit"/>
    <property type="evidence" value="ECO:0007669"/>
    <property type="project" value="TreeGrafter"/>
</dbReference>
<sequence length="89" mass="9982">MANIASQKKRNRQNEKRRLRNKAVRAELKTRQKKAETAATNGAEDAEATYRLAIKRIDQAAAKGVLHKNAANRKKSRLTKRLAKLSAGE</sequence>
<evidence type="ECO:0000256" key="8">
    <source>
        <dbReference type="SAM" id="MobiDB-lite"/>
    </source>
</evidence>
<dbReference type="HAMAP" id="MF_00500">
    <property type="entry name" value="Ribosomal_bS20"/>
    <property type="match status" value="1"/>
</dbReference>
<dbReference type="RefSeq" id="WP_153759778.1">
    <property type="nucleotide sequence ID" value="NZ_CP045851.1"/>
</dbReference>
<evidence type="ECO:0000256" key="4">
    <source>
        <dbReference type="ARBA" id="ARBA00022980"/>
    </source>
</evidence>
<keyword evidence="5 7" id="KW-0687">Ribonucleoprotein</keyword>
<proteinExistence type="inferred from homology"/>
<dbReference type="GO" id="GO:0070181">
    <property type="term" value="F:small ribosomal subunit rRNA binding"/>
    <property type="evidence" value="ECO:0007669"/>
    <property type="project" value="TreeGrafter"/>
</dbReference>
<keyword evidence="10" id="KW-1185">Reference proteome</keyword>
<dbReference type="AlphaFoldDB" id="A0A5Q2RL68"/>
<dbReference type="NCBIfam" id="TIGR00029">
    <property type="entry name" value="S20"/>
    <property type="match status" value="1"/>
</dbReference>
<feature type="compositionally biased region" description="Basic and acidic residues" evidence="8">
    <location>
        <begin position="24"/>
        <end position="36"/>
    </location>
</feature>
<dbReference type="Proteomes" id="UP000334019">
    <property type="component" value="Chromosome"/>
</dbReference>
<keyword evidence="2 7" id="KW-0699">rRNA-binding</keyword>
<dbReference type="EMBL" id="CP045851">
    <property type="protein sequence ID" value="QGG95672.1"/>
    <property type="molecule type" value="Genomic_DNA"/>
</dbReference>
<gene>
    <name evidence="7" type="primary">rpsT</name>
    <name evidence="9" type="ORF">GH723_11505</name>
</gene>
<dbReference type="PANTHER" id="PTHR33398">
    <property type="entry name" value="30S RIBOSOMAL PROTEIN S20"/>
    <property type="match status" value="1"/>
</dbReference>
<protein>
    <recommendedName>
        <fullName evidence="6 7">Small ribosomal subunit protein bS20</fullName>
    </recommendedName>
</protein>
<dbReference type="GO" id="GO:0005829">
    <property type="term" value="C:cytosol"/>
    <property type="evidence" value="ECO:0007669"/>
    <property type="project" value="TreeGrafter"/>
</dbReference>
<feature type="region of interest" description="Disordered" evidence="8">
    <location>
        <begin position="1"/>
        <end position="43"/>
    </location>
</feature>
<keyword evidence="3 7" id="KW-0694">RNA-binding</keyword>
<evidence type="ECO:0000256" key="6">
    <source>
        <dbReference type="ARBA" id="ARBA00035136"/>
    </source>
</evidence>
<dbReference type="KEGG" id="atq:GH723_11505"/>
<evidence type="ECO:0000256" key="2">
    <source>
        <dbReference type="ARBA" id="ARBA00022730"/>
    </source>
</evidence>
<evidence type="ECO:0000313" key="10">
    <source>
        <dbReference type="Proteomes" id="UP000334019"/>
    </source>
</evidence>
<name>A0A5Q2RL68_9ACTN</name>
<evidence type="ECO:0000313" key="9">
    <source>
        <dbReference type="EMBL" id="QGG95672.1"/>
    </source>
</evidence>
<comment type="function">
    <text evidence="7">Binds directly to 16S ribosomal RNA.</text>
</comment>
<dbReference type="Gene3D" id="1.20.58.110">
    <property type="entry name" value="Ribosomal protein S20"/>
    <property type="match status" value="1"/>
</dbReference>
<dbReference type="SUPFAM" id="SSF46992">
    <property type="entry name" value="Ribosomal protein S20"/>
    <property type="match status" value="1"/>
</dbReference>